<evidence type="ECO:0000313" key="2">
    <source>
        <dbReference type="EMBL" id="SDL15573.1"/>
    </source>
</evidence>
<dbReference type="OrthoDB" id="9790745at2"/>
<gene>
    <name evidence="2" type="ORF">SAMN05216216_12610</name>
</gene>
<name>A0A1G9HSN2_9BACL</name>
<proteinExistence type="predicted"/>
<evidence type="ECO:0000256" key="1">
    <source>
        <dbReference type="SAM" id="Coils"/>
    </source>
</evidence>
<dbReference type="STRING" id="576118.SAMN05216216_12610"/>
<dbReference type="Pfam" id="PF22752">
    <property type="entry name" value="DUF488-N3i"/>
    <property type="match status" value="1"/>
</dbReference>
<evidence type="ECO:0000313" key="3">
    <source>
        <dbReference type="Proteomes" id="UP000199008"/>
    </source>
</evidence>
<dbReference type="RefSeq" id="WP_092987569.1">
    <property type="nucleotide sequence ID" value="NZ_FNFY01000026.1"/>
</dbReference>
<dbReference type="Proteomes" id="UP000199008">
    <property type="component" value="Unassembled WGS sequence"/>
</dbReference>
<reference evidence="3" key="1">
    <citation type="submission" date="2016-10" db="EMBL/GenBank/DDBJ databases">
        <authorList>
            <person name="Varghese N."/>
            <person name="Submissions S."/>
        </authorList>
    </citation>
    <scope>NUCLEOTIDE SEQUENCE [LARGE SCALE GENOMIC DNA]</scope>
    <source>
        <strain evidence="3">CGMCC 1.8895</strain>
    </source>
</reference>
<keyword evidence="3" id="KW-1185">Reference proteome</keyword>
<dbReference type="EMBL" id="FNFY01000026">
    <property type="protein sequence ID" value="SDL15573.1"/>
    <property type="molecule type" value="Genomic_DNA"/>
</dbReference>
<feature type="coiled-coil region" evidence="1">
    <location>
        <begin position="57"/>
        <end position="84"/>
    </location>
</feature>
<dbReference type="PANTHER" id="PTHR36849">
    <property type="entry name" value="CYTOPLASMIC PROTEIN-RELATED"/>
    <property type="match status" value="1"/>
</dbReference>
<keyword evidence="1" id="KW-0175">Coiled coil</keyword>
<sequence length="114" mass="13711">MLKIKRVYDDISQQDGKRILVDGVWPRGIKKEDLEHDEWMKDIAPSTDLRKWFNHDAEKWDEFKKKYKKELKDHKEDLKLLKEDSDGHNVTLLYAAKDKEHNQAVVIKEYVENM</sequence>
<dbReference type="PANTHER" id="PTHR36849:SF1">
    <property type="entry name" value="CYTOPLASMIC PROTEIN"/>
    <property type="match status" value="1"/>
</dbReference>
<protein>
    <submittedName>
        <fullName evidence="2">Uncharacterized conserved protein YeaO, DUF488 family</fullName>
    </submittedName>
</protein>
<accession>A0A1G9HSN2</accession>
<organism evidence="2 3">
    <name type="scientific">Lacicoccus qingdaonensis</name>
    <dbReference type="NCBI Taxonomy" id="576118"/>
    <lineage>
        <taxon>Bacteria</taxon>
        <taxon>Bacillati</taxon>
        <taxon>Bacillota</taxon>
        <taxon>Bacilli</taxon>
        <taxon>Bacillales</taxon>
        <taxon>Salinicoccaceae</taxon>
        <taxon>Lacicoccus</taxon>
    </lineage>
</organism>
<dbReference type="InterPro" id="IPR052552">
    <property type="entry name" value="YeaO-like"/>
</dbReference>
<dbReference type="AlphaFoldDB" id="A0A1G9HSN2"/>